<accession>A0A5R8YZT2</accession>
<protein>
    <recommendedName>
        <fullName evidence="4">Integrase</fullName>
    </recommendedName>
</protein>
<name>A0A5R8YZT2_9PSED</name>
<dbReference type="EMBL" id="VAUO01000006">
    <property type="protein sequence ID" value="TLP59009.1"/>
    <property type="molecule type" value="Genomic_DNA"/>
</dbReference>
<comment type="caution">
    <text evidence="2">The sequence shown here is derived from an EMBL/GenBank/DDBJ whole genome shotgun (WGS) entry which is preliminary data.</text>
</comment>
<dbReference type="OrthoDB" id="6725579at2"/>
<evidence type="ECO:0008006" key="4">
    <source>
        <dbReference type="Google" id="ProtNLM"/>
    </source>
</evidence>
<reference evidence="2 3" key="1">
    <citation type="submission" date="2019-05" db="EMBL/GenBank/DDBJ databases">
        <title>Pseudomonas sp. SC006 isolated from lettuce that can produce HBGAs.</title>
        <authorList>
            <person name="Wang D."/>
            <person name="Liao N."/>
            <person name="Liu D."/>
            <person name="Zhang Z."/>
            <person name="Zou S."/>
        </authorList>
    </citation>
    <scope>NUCLEOTIDE SEQUENCE [LARGE SCALE GENOMIC DNA]</scope>
    <source>
        <strain evidence="2 3">SC006</strain>
    </source>
</reference>
<gene>
    <name evidence="2" type="ORF">FEM01_13955</name>
</gene>
<keyword evidence="1" id="KW-0233">DNA recombination</keyword>
<proteinExistence type="predicted"/>
<evidence type="ECO:0000313" key="3">
    <source>
        <dbReference type="Proteomes" id="UP000309819"/>
    </source>
</evidence>
<dbReference type="GO" id="GO:0006310">
    <property type="term" value="P:DNA recombination"/>
    <property type="evidence" value="ECO:0007669"/>
    <property type="project" value="UniProtKB-KW"/>
</dbReference>
<evidence type="ECO:0000256" key="1">
    <source>
        <dbReference type="ARBA" id="ARBA00023172"/>
    </source>
</evidence>
<dbReference type="RefSeq" id="WP_138220080.1">
    <property type="nucleotide sequence ID" value="NZ_VAUO01000006.1"/>
</dbReference>
<dbReference type="SUPFAM" id="SSF56349">
    <property type="entry name" value="DNA breaking-rejoining enzymes"/>
    <property type="match status" value="1"/>
</dbReference>
<dbReference type="InterPro" id="IPR011010">
    <property type="entry name" value="DNA_brk_join_enz"/>
</dbReference>
<organism evidence="2 3">
    <name type="scientific">Pseudomonas mosselii</name>
    <dbReference type="NCBI Taxonomy" id="78327"/>
    <lineage>
        <taxon>Bacteria</taxon>
        <taxon>Pseudomonadati</taxon>
        <taxon>Pseudomonadota</taxon>
        <taxon>Gammaproteobacteria</taxon>
        <taxon>Pseudomonadales</taxon>
        <taxon>Pseudomonadaceae</taxon>
        <taxon>Pseudomonas</taxon>
    </lineage>
</organism>
<evidence type="ECO:0000313" key="2">
    <source>
        <dbReference type="EMBL" id="TLP59009.1"/>
    </source>
</evidence>
<dbReference type="AlphaFoldDB" id="A0A5R8YZT2"/>
<dbReference type="GO" id="GO:0015074">
    <property type="term" value="P:DNA integration"/>
    <property type="evidence" value="ECO:0007669"/>
    <property type="project" value="InterPro"/>
</dbReference>
<keyword evidence="3" id="KW-1185">Reference proteome</keyword>
<dbReference type="Gene3D" id="1.10.443.10">
    <property type="entry name" value="Intergrase catalytic core"/>
    <property type="match status" value="1"/>
</dbReference>
<dbReference type="InterPro" id="IPR013762">
    <property type="entry name" value="Integrase-like_cat_sf"/>
</dbReference>
<dbReference type="GO" id="GO:0003677">
    <property type="term" value="F:DNA binding"/>
    <property type="evidence" value="ECO:0007669"/>
    <property type="project" value="InterPro"/>
</dbReference>
<dbReference type="Proteomes" id="UP000309819">
    <property type="component" value="Unassembled WGS sequence"/>
</dbReference>
<sequence length="692" mass="78442">MDNIVLFKPKATLTAGNNLAHYIDQAKSKITLWSNFDSFAWDNHTWETPFRRIRFLNLESRQLHKTRAPQLSDLMSNPFGDFAKAYIRYTQHIKPTQTVSRSVLALQLLETAMIRLDGHALICDAQDRHFVAASELLLEKSIMDRSGVGNALEALGKHISVNKLTTHQILWTHSFVGKNANPGAPQNLSREQHEAKLPCSDAIWATAEIFANGYSVPQDDEDIFITSTTALLLSFPCRISELGYFRTVPYAYENNKNGEPELILKGFAPKTNKFMAKAVVETIAPITEEAVKRLQSITAEGRKLARHLESGSDKFYRHTSCPDVDDDAPLTPQQVTDALGFKSIGSTETFMLNNTGSYSVTGYTLNSLWQVVKRHNMKLNPDFPYQLPYEKGAHRLKMSEALMCLRYNQLSSTLSSSPVFLVPYNRDYYSKRMTSKRIMRGNKEISMSFFHKHNFGDISVNSHQFRHLLNTIAKEAGISIKMITEWSARASQQQTVTYMHEDPARTAKKIAENRIPAIQIAHNPITHEEYRNSRPKGPNIVTAFGICSHDYTVSYCNKFKDCLNCSELLLCKGHKRSIEAIEFERDAIKENLDAALADMKKGNRPADRWYDTHFMRYQGYLALLNVMTDPAIADGAVIKNIGLDFSLEQRIVEKVSSTPNSRPEQLDTSNLSNEVLEYMKFMMDENNASPHS</sequence>